<organism evidence="2 3">
    <name type="scientific">Apiospora aurea</name>
    <dbReference type="NCBI Taxonomy" id="335848"/>
    <lineage>
        <taxon>Eukaryota</taxon>
        <taxon>Fungi</taxon>
        <taxon>Dikarya</taxon>
        <taxon>Ascomycota</taxon>
        <taxon>Pezizomycotina</taxon>
        <taxon>Sordariomycetes</taxon>
        <taxon>Xylariomycetidae</taxon>
        <taxon>Amphisphaeriales</taxon>
        <taxon>Apiosporaceae</taxon>
        <taxon>Apiospora</taxon>
    </lineage>
</organism>
<dbReference type="GeneID" id="92072592"/>
<evidence type="ECO:0000256" key="1">
    <source>
        <dbReference type="SAM" id="MobiDB-lite"/>
    </source>
</evidence>
<feature type="region of interest" description="Disordered" evidence="1">
    <location>
        <begin position="250"/>
        <end position="269"/>
    </location>
</feature>
<dbReference type="Proteomes" id="UP001391051">
    <property type="component" value="Unassembled WGS sequence"/>
</dbReference>
<sequence>MFRGTPVSKACLPGIPRGFHLRSHATNPSRGLLITSRIELAKLASSSYHGVPTTDLEKSELPSFFARSRLPTSSNPRTIVTGPRSYHVSGSALHIYSTRSNSPSKISTSSQKGISSKWYSTGGPAGPARDGASTEISKFWDGLRTLLEAVLEKGRSEFAMITIQTDHIFRRVKEYHEVEPGNRFVTGLQVHTKILRARTKLKKYNDMLMSAALLVGMDQTLHGTLGEMERALLRLDNKLEKCQNRLRARELDPPKRRDEEKRHSENSLSTYFALAQAEENDSRSYDDVSTDGFDGIGL</sequence>
<gene>
    <name evidence="2" type="ORF">PG986_003308</name>
</gene>
<accession>A0ABR1QRA9</accession>
<reference evidence="2 3" key="1">
    <citation type="submission" date="2023-01" db="EMBL/GenBank/DDBJ databases">
        <title>Analysis of 21 Apiospora genomes using comparative genomics revels a genus with tremendous synthesis potential of carbohydrate active enzymes and secondary metabolites.</title>
        <authorList>
            <person name="Sorensen T."/>
        </authorList>
    </citation>
    <scope>NUCLEOTIDE SEQUENCE [LARGE SCALE GENOMIC DNA]</scope>
    <source>
        <strain evidence="2 3">CBS 24483</strain>
    </source>
</reference>
<evidence type="ECO:0000313" key="3">
    <source>
        <dbReference type="Proteomes" id="UP001391051"/>
    </source>
</evidence>
<feature type="compositionally biased region" description="Basic and acidic residues" evidence="1">
    <location>
        <begin position="250"/>
        <end position="265"/>
    </location>
</feature>
<dbReference type="EMBL" id="JAQQWE010000002">
    <property type="protein sequence ID" value="KAK7962483.1"/>
    <property type="molecule type" value="Genomic_DNA"/>
</dbReference>
<dbReference type="RefSeq" id="XP_066704594.1">
    <property type="nucleotide sequence ID" value="XM_066839530.1"/>
</dbReference>
<keyword evidence="3" id="KW-1185">Reference proteome</keyword>
<name>A0ABR1QRA9_9PEZI</name>
<protein>
    <submittedName>
        <fullName evidence="2">Uncharacterized protein</fullName>
    </submittedName>
</protein>
<feature type="region of interest" description="Disordered" evidence="1">
    <location>
        <begin position="278"/>
        <end position="298"/>
    </location>
</feature>
<comment type="caution">
    <text evidence="2">The sequence shown here is derived from an EMBL/GenBank/DDBJ whole genome shotgun (WGS) entry which is preliminary data.</text>
</comment>
<proteinExistence type="predicted"/>
<evidence type="ECO:0000313" key="2">
    <source>
        <dbReference type="EMBL" id="KAK7962483.1"/>
    </source>
</evidence>